<protein>
    <submittedName>
        <fullName evidence="6">AcrR family transcriptional regulator</fullName>
    </submittedName>
</protein>
<dbReference type="Proteomes" id="UP000549250">
    <property type="component" value="Unassembled WGS sequence"/>
</dbReference>
<keyword evidence="2 4" id="KW-0238">DNA-binding</keyword>
<dbReference type="Gene3D" id="1.10.10.60">
    <property type="entry name" value="Homeodomain-like"/>
    <property type="match status" value="1"/>
</dbReference>
<dbReference type="GO" id="GO:0003677">
    <property type="term" value="F:DNA binding"/>
    <property type="evidence" value="ECO:0007669"/>
    <property type="project" value="UniProtKB-UniRule"/>
</dbReference>
<dbReference type="InterPro" id="IPR023772">
    <property type="entry name" value="DNA-bd_HTH_TetR-type_CS"/>
</dbReference>
<evidence type="ECO:0000313" key="7">
    <source>
        <dbReference type="Proteomes" id="UP000549250"/>
    </source>
</evidence>
<dbReference type="InterPro" id="IPR011075">
    <property type="entry name" value="TetR_C"/>
</dbReference>
<evidence type="ECO:0000256" key="4">
    <source>
        <dbReference type="PROSITE-ProRule" id="PRU00335"/>
    </source>
</evidence>
<dbReference type="EMBL" id="JACHXI010000033">
    <property type="protein sequence ID" value="MBB3105303.1"/>
    <property type="molecule type" value="Genomic_DNA"/>
</dbReference>
<name>A0A839TCH0_AZOMA</name>
<dbReference type="InterPro" id="IPR001647">
    <property type="entry name" value="HTH_TetR"/>
</dbReference>
<dbReference type="PROSITE" id="PS50977">
    <property type="entry name" value="HTH_TETR_2"/>
    <property type="match status" value="1"/>
</dbReference>
<evidence type="ECO:0000256" key="2">
    <source>
        <dbReference type="ARBA" id="ARBA00023125"/>
    </source>
</evidence>
<dbReference type="SUPFAM" id="SSF48498">
    <property type="entry name" value="Tetracyclin repressor-like, C-terminal domain"/>
    <property type="match status" value="1"/>
</dbReference>
<dbReference type="PANTHER" id="PTHR47506:SF10">
    <property type="entry name" value="TRANSCRIPTIONAL REGULATORY PROTEIN"/>
    <property type="match status" value="1"/>
</dbReference>
<sequence length="201" mass="21782">MTTRNPSPGRPREFDIEVALDHAIEVFRERGYQASSIAQISAATGLTTGSLYKAFEDKKDIFTQALLRYVDRRTAVLMDALRDVSGGLAKVETAVAFYAEASLAEEGQRGCMLVNAATECTAIGDQDLIVRVRKALSQVEALLSDLIREGQCDGSISGTVDRDASARLMMCLFQGIRVVGAAGLPELSVRPLVREVVDSLR</sequence>
<dbReference type="SUPFAM" id="SSF46689">
    <property type="entry name" value="Homeodomain-like"/>
    <property type="match status" value="1"/>
</dbReference>
<dbReference type="Pfam" id="PF16925">
    <property type="entry name" value="TetR_C_13"/>
    <property type="match status" value="1"/>
</dbReference>
<dbReference type="AlphaFoldDB" id="A0A839TCH0"/>
<keyword evidence="3" id="KW-0804">Transcription</keyword>
<dbReference type="PRINTS" id="PR00455">
    <property type="entry name" value="HTHTETR"/>
</dbReference>
<organism evidence="6 7">
    <name type="scientific">Azomonas macrocytogenes</name>
    <name type="common">Azotobacter macrocytogenes</name>
    <dbReference type="NCBI Taxonomy" id="69962"/>
    <lineage>
        <taxon>Bacteria</taxon>
        <taxon>Pseudomonadati</taxon>
        <taxon>Pseudomonadota</taxon>
        <taxon>Gammaproteobacteria</taxon>
        <taxon>Pseudomonadales</taxon>
        <taxon>Pseudomonadaceae</taxon>
        <taxon>Azomonas</taxon>
    </lineage>
</organism>
<evidence type="ECO:0000259" key="5">
    <source>
        <dbReference type="PROSITE" id="PS50977"/>
    </source>
</evidence>
<evidence type="ECO:0000313" key="6">
    <source>
        <dbReference type="EMBL" id="MBB3105303.1"/>
    </source>
</evidence>
<gene>
    <name evidence="6" type="ORF">FHR87_003739</name>
</gene>
<dbReference type="Pfam" id="PF00440">
    <property type="entry name" value="TetR_N"/>
    <property type="match status" value="1"/>
</dbReference>
<evidence type="ECO:0000256" key="1">
    <source>
        <dbReference type="ARBA" id="ARBA00023015"/>
    </source>
</evidence>
<dbReference type="InterPro" id="IPR009057">
    <property type="entry name" value="Homeodomain-like_sf"/>
</dbReference>
<proteinExistence type="predicted"/>
<keyword evidence="7" id="KW-1185">Reference proteome</keyword>
<dbReference type="Gene3D" id="1.10.357.10">
    <property type="entry name" value="Tetracycline Repressor, domain 2"/>
    <property type="match status" value="1"/>
</dbReference>
<dbReference type="PANTHER" id="PTHR47506">
    <property type="entry name" value="TRANSCRIPTIONAL REGULATORY PROTEIN"/>
    <property type="match status" value="1"/>
</dbReference>
<dbReference type="PROSITE" id="PS01081">
    <property type="entry name" value="HTH_TETR_1"/>
    <property type="match status" value="1"/>
</dbReference>
<comment type="caution">
    <text evidence="6">The sequence shown here is derived from an EMBL/GenBank/DDBJ whole genome shotgun (WGS) entry which is preliminary data.</text>
</comment>
<accession>A0A839TCH0</accession>
<keyword evidence="1" id="KW-0805">Transcription regulation</keyword>
<feature type="DNA-binding region" description="H-T-H motif" evidence="4">
    <location>
        <begin position="36"/>
        <end position="55"/>
    </location>
</feature>
<dbReference type="InterPro" id="IPR036271">
    <property type="entry name" value="Tet_transcr_reg_TetR-rel_C_sf"/>
</dbReference>
<evidence type="ECO:0000256" key="3">
    <source>
        <dbReference type="ARBA" id="ARBA00023163"/>
    </source>
</evidence>
<reference evidence="6 7" key="1">
    <citation type="submission" date="2020-08" db="EMBL/GenBank/DDBJ databases">
        <title>Genomic Encyclopedia of Type Strains, Phase III (KMG-III): the genomes of soil and plant-associated and newly described type strains.</title>
        <authorList>
            <person name="Whitman W."/>
        </authorList>
    </citation>
    <scope>NUCLEOTIDE SEQUENCE [LARGE SCALE GENOMIC DNA]</scope>
    <source>
        <strain evidence="6 7">CECT 4462</strain>
    </source>
</reference>
<feature type="domain" description="HTH tetR-type" evidence="5">
    <location>
        <begin position="13"/>
        <end position="73"/>
    </location>
</feature>